<feature type="domain" description="Protein kinase" evidence="14">
    <location>
        <begin position="650"/>
        <end position="934"/>
    </location>
</feature>
<dbReference type="Proteomes" id="UP000694388">
    <property type="component" value="Unplaced"/>
</dbReference>
<dbReference type="SMART" id="SM00252">
    <property type="entry name" value="SH2"/>
    <property type="match status" value="1"/>
</dbReference>
<comment type="similarity">
    <text evidence="12">Belongs to the protein kinase superfamily. Tyr protein kinase family.</text>
</comment>
<dbReference type="PROSITE" id="PS00109">
    <property type="entry name" value="PROTEIN_KINASE_TYR"/>
    <property type="match status" value="1"/>
</dbReference>
<dbReference type="InterPro" id="IPR041046">
    <property type="entry name" value="FERM_F2"/>
</dbReference>
<evidence type="ECO:0000256" key="2">
    <source>
        <dbReference type="ARBA" id="ARBA00022679"/>
    </source>
</evidence>
<evidence type="ECO:0000256" key="3">
    <source>
        <dbReference type="ARBA" id="ARBA00022737"/>
    </source>
</evidence>
<dbReference type="GO" id="GO:0007259">
    <property type="term" value="P:cell surface receptor signaling pathway via JAK-STAT"/>
    <property type="evidence" value="ECO:0007669"/>
    <property type="project" value="TreeGrafter"/>
</dbReference>
<dbReference type="Gene3D" id="2.30.29.30">
    <property type="entry name" value="Pleckstrin-homology domain (PH domain)/Phosphotyrosine-binding domain (PTB)"/>
    <property type="match status" value="1"/>
</dbReference>
<dbReference type="PROSITE" id="PS50057">
    <property type="entry name" value="FERM_3"/>
    <property type="match status" value="1"/>
</dbReference>
<dbReference type="InterPro" id="IPR001245">
    <property type="entry name" value="Ser-Thr/Tyr_kinase_cat_dom"/>
</dbReference>
<evidence type="ECO:0000256" key="4">
    <source>
        <dbReference type="ARBA" id="ARBA00022741"/>
    </source>
</evidence>
<dbReference type="GO" id="GO:0004715">
    <property type="term" value="F:non-membrane spanning protein tyrosine kinase activity"/>
    <property type="evidence" value="ECO:0007669"/>
    <property type="project" value="UniProtKB-EC"/>
</dbReference>
<dbReference type="Pfam" id="PF18377">
    <property type="entry name" value="FERM_F2"/>
    <property type="match status" value="1"/>
</dbReference>
<dbReference type="GO" id="GO:0035556">
    <property type="term" value="P:intracellular signal transduction"/>
    <property type="evidence" value="ECO:0007669"/>
    <property type="project" value="InterPro"/>
</dbReference>
<evidence type="ECO:0000256" key="9">
    <source>
        <dbReference type="ARBA" id="ARBA00051245"/>
    </source>
</evidence>
<evidence type="ECO:0000256" key="7">
    <source>
        <dbReference type="ARBA" id="ARBA00022999"/>
    </source>
</evidence>
<dbReference type="InterPro" id="IPR036860">
    <property type="entry name" value="SH2_dom_sf"/>
</dbReference>
<dbReference type="SUPFAM" id="SSF55550">
    <property type="entry name" value="SH2 domain"/>
    <property type="match status" value="1"/>
</dbReference>
<evidence type="ECO:0000259" key="14">
    <source>
        <dbReference type="PROSITE" id="PS50011"/>
    </source>
</evidence>
<comment type="catalytic activity">
    <reaction evidence="9 12">
        <text>L-tyrosyl-[protein] + ATP = O-phospho-L-tyrosyl-[protein] + ADP + H(+)</text>
        <dbReference type="Rhea" id="RHEA:10596"/>
        <dbReference type="Rhea" id="RHEA-COMP:10136"/>
        <dbReference type="Rhea" id="RHEA-COMP:20101"/>
        <dbReference type="ChEBI" id="CHEBI:15378"/>
        <dbReference type="ChEBI" id="CHEBI:30616"/>
        <dbReference type="ChEBI" id="CHEBI:46858"/>
        <dbReference type="ChEBI" id="CHEBI:61978"/>
        <dbReference type="ChEBI" id="CHEBI:456216"/>
        <dbReference type="EC" id="2.7.10.2"/>
    </reaction>
</comment>
<keyword evidence="17" id="KW-1185">Reference proteome</keyword>
<dbReference type="InterPro" id="IPR000299">
    <property type="entry name" value="FERM_domain"/>
</dbReference>
<reference evidence="16" key="2">
    <citation type="submission" date="2025-09" db="UniProtKB">
        <authorList>
            <consortium name="Ensembl"/>
        </authorList>
    </citation>
    <scope>IDENTIFICATION</scope>
</reference>
<dbReference type="PROSITE" id="PS50011">
    <property type="entry name" value="PROTEIN_KINASE_DOM"/>
    <property type="match status" value="2"/>
</dbReference>
<proteinExistence type="inferred from homology"/>
<dbReference type="Ensembl" id="ENSEBUT00000026093.1">
    <property type="protein sequence ID" value="ENSEBUP00000025517.1"/>
    <property type="gene ID" value="ENSEBUG00000015729.1"/>
</dbReference>
<dbReference type="Pfam" id="PF21990">
    <property type="entry name" value="SH2_1"/>
    <property type="match status" value="1"/>
</dbReference>
<evidence type="ECO:0000256" key="5">
    <source>
        <dbReference type="ARBA" id="ARBA00022777"/>
    </source>
</evidence>
<feature type="domain" description="Protein kinase" evidence="14">
    <location>
        <begin position="356"/>
        <end position="620"/>
    </location>
</feature>
<dbReference type="PROSITE" id="PS00107">
    <property type="entry name" value="PROTEIN_KINASE_ATP"/>
    <property type="match status" value="1"/>
</dbReference>
<keyword evidence="1" id="KW-0597">Phosphoprotein</keyword>
<dbReference type="PROSITE" id="PS50001">
    <property type="entry name" value="SH2"/>
    <property type="match status" value="1"/>
</dbReference>
<dbReference type="SUPFAM" id="SSF50729">
    <property type="entry name" value="PH domain-like"/>
    <property type="match status" value="1"/>
</dbReference>
<dbReference type="GO" id="GO:0019221">
    <property type="term" value="P:cytokine-mediated signaling pathway"/>
    <property type="evidence" value="ECO:0007669"/>
    <property type="project" value="UniProtKB-ARBA"/>
</dbReference>
<dbReference type="GO" id="GO:0030154">
    <property type="term" value="P:cell differentiation"/>
    <property type="evidence" value="ECO:0007669"/>
    <property type="project" value="TreeGrafter"/>
</dbReference>
<dbReference type="AlphaFoldDB" id="A0A8C4X105"/>
<dbReference type="GO" id="GO:0005524">
    <property type="term" value="F:ATP binding"/>
    <property type="evidence" value="ECO:0007669"/>
    <property type="project" value="UniProtKB-UniRule"/>
</dbReference>
<evidence type="ECO:0000256" key="12">
    <source>
        <dbReference type="RuleBase" id="RU362096"/>
    </source>
</evidence>
<organism evidence="16 17">
    <name type="scientific">Eptatretus burgeri</name>
    <name type="common">Inshore hagfish</name>
    <dbReference type="NCBI Taxonomy" id="7764"/>
    <lineage>
        <taxon>Eukaryota</taxon>
        <taxon>Metazoa</taxon>
        <taxon>Chordata</taxon>
        <taxon>Craniata</taxon>
        <taxon>Vertebrata</taxon>
        <taxon>Cyclostomata</taxon>
        <taxon>Myxini</taxon>
        <taxon>Myxiniformes</taxon>
        <taxon>Myxinidae</taxon>
        <taxon>Eptatretinae</taxon>
        <taxon>Eptatretus</taxon>
    </lineage>
</organism>
<dbReference type="SUPFAM" id="SSF56112">
    <property type="entry name" value="Protein kinase-like (PK-like)"/>
    <property type="match status" value="2"/>
</dbReference>
<name>A0A8C4X105_EPTBU</name>
<dbReference type="InterPro" id="IPR020635">
    <property type="entry name" value="Tyr_kinase_cat_dom"/>
</dbReference>
<dbReference type="EC" id="2.7.10.2" evidence="12"/>
<evidence type="ECO:0000313" key="16">
    <source>
        <dbReference type="Ensembl" id="ENSEBUP00000025517.1"/>
    </source>
</evidence>
<dbReference type="GO" id="GO:0005131">
    <property type="term" value="F:growth hormone receptor binding"/>
    <property type="evidence" value="ECO:0007669"/>
    <property type="project" value="TreeGrafter"/>
</dbReference>
<keyword evidence="5 12" id="KW-0418">Kinase</keyword>
<dbReference type="InterPro" id="IPR041381">
    <property type="entry name" value="JAK1-3/TYK2_PHL_dom"/>
</dbReference>
<dbReference type="PANTHER" id="PTHR45807:SF7">
    <property type="entry name" value="TYROSINE-PROTEIN KINASE HOPSCOTCH"/>
    <property type="match status" value="1"/>
</dbReference>
<dbReference type="OMA" id="RCHNILV"/>
<feature type="domain" description="SH2" evidence="13">
    <location>
        <begin position="216"/>
        <end position="297"/>
    </location>
</feature>
<keyword evidence="3" id="KW-0677">Repeat</keyword>
<keyword evidence="4 11" id="KW-0547">Nucleotide-binding</keyword>
<evidence type="ECO:0000256" key="1">
    <source>
        <dbReference type="ARBA" id="ARBA00022553"/>
    </source>
</evidence>
<dbReference type="PRINTS" id="PR01823">
    <property type="entry name" value="JANUSKINASE"/>
</dbReference>
<dbReference type="InterPro" id="IPR000980">
    <property type="entry name" value="SH2"/>
</dbReference>
<protein>
    <recommendedName>
        <fullName evidence="12">Tyrosine-protein kinase</fullName>
        <ecNumber evidence="12">2.7.10.2</ecNumber>
    </recommendedName>
</protein>
<dbReference type="InterPro" id="IPR011009">
    <property type="entry name" value="Kinase-like_dom_sf"/>
</dbReference>
<evidence type="ECO:0000259" key="15">
    <source>
        <dbReference type="PROSITE" id="PS50057"/>
    </source>
</evidence>
<dbReference type="InterPro" id="IPR008266">
    <property type="entry name" value="Tyr_kinase_AS"/>
</dbReference>
<dbReference type="GeneTree" id="ENSGT00940000155640"/>
<dbReference type="InterPro" id="IPR000719">
    <property type="entry name" value="Prot_kinase_dom"/>
</dbReference>
<dbReference type="FunFam" id="1.10.510.10:FF:000114">
    <property type="entry name" value="Tyrosine-protein kinase JAK2"/>
    <property type="match status" value="1"/>
</dbReference>
<evidence type="ECO:0000256" key="11">
    <source>
        <dbReference type="PROSITE-ProRule" id="PRU10141"/>
    </source>
</evidence>
<dbReference type="GO" id="GO:0060397">
    <property type="term" value="P:growth hormone receptor signaling pathway via JAK-STAT"/>
    <property type="evidence" value="ECO:0007669"/>
    <property type="project" value="TreeGrafter"/>
</dbReference>
<evidence type="ECO:0000256" key="10">
    <source>
        <dbReference type="PROSITE-ProRule" id="PRU00191"/>
    </source>
</evidence>
<dbReference type="InterPro" id="IPR016251">
    <property type="entry name" value="Tyr_kinase_non-rcpt_Jak/Tyk2"/>
</dbReference>
<evidence type="ECO:0000259" key="13">
    <source>
        <dbReference type="PROSITE" id="PS50001"/>
    </source>
</evidence>
<dbReference type="FunFam" id="3.30.200.20:FF:000135">
    <property type="entry name" value="Tyrosine-protein kinase"/>
    <property type="match status" value="1"/>
</dbReference>
<dbReference type="GO" id="GO:0016020">
    <property type="term" value="C:membrane"/>
    <property type="evidence" value="ECO:0007669"/>
    <property type="project" value="InterPro"/>
</dbReference>
<dbReference type="GO" id="GO:0022407">
    <property type="term" value="P:regulation of cell-cell adhesion"/>
    <property type="evidence" value="ECO:0007669"/>
    <property type="project" value="UniProtKB-ARBA"/>
</dbReference>
<evidence type="ECO:0000313" key="17">
    <source>
        <dbReference type="Proteomes" id="UP000694388"/>
    </source>
</evidence>
<dbReference type="Gene3D" id="3.30.505.10">
    <property type="entry name" value="SH2 domain"/>
    <property type="match status" value="1"/>
</dbReference>
<dbReference type="InterPro" id="IPR051286">
    <property type="entry name" value="JAK"/>
</dbReference>
<keyword evidence="8 12" id="KW-0829">Tyrosine-protein kinase</keyword>
<dbReference type="PRINTS" id="PR00109">
    <property type="entry name" value="TYRKINASE"/>
</dbReference>
<dbReference type="SMART" id="SM00219">
    <property type="entry name" value="TyrKc"/>
    <property type="match status" value="2"/>
</dbReference>
<dbReference type="Pfam" id="PF17887">
    <property type="entry name" value="Jak1_Phl"/>
    <property type="match status" value="1"/>
</dbReference>
<dbReference type="InterPro" id="IPR011993">
    <property type="entry name" value="PH-like_dom_sf"/>
</dbReference>
<evidence type="ECO:0000256" key="8">
    <source>
        <dbReference type="ARBA" id="ARBA00023137"/>
    </source>
</evidence>
<reference evidence="16" key="1">
    <citation type="submission" date="2025-08" db="UniProtKB">
        <authorList>
            <consortium name="Ensembl"/>
        </authorList>
    </citation>
    <scope>IDENTIFICATION</scope>
</reference>
<evidence type="ECO:0000256" key="6">
    <source>
        <dbReference type="ARBA" id="ARBA00022840"/>
    </source>
</evidence>
<feature type="binding site" evidence="11">
    <location>
        <position position="684"/>
    </location>
    <ligand>
        <name>ATP</name>
        <dbReference type="ChEBI" id="CHEBI:30616"/>
    </ligand>
</feature>
<accession>A0A8C4X105</accession>
<keyword evidence="2 12" id="KW-0808">Transferase</keyword>
<dbReference type="InterPro" id="IPR017441">
    <property type="entry name" value="Protein_kinase_ATP_BS"/>
</dbReference>
<dbReference type="Gene3D" id="1.10.510.10">
    <property type="entry name" value="Transferase(Phosphotransferase) domain 1"/>
    <property type="match status" value="2"/>
</dbReference>
<dbReference type="GO" id="GO:0005829">
    <property type="term" value="C:cytosol"/>
    <property type="evidence" value="ECO:0007669"/>
    <property type="project" value="TreeGrafter"/>
</dbReference>
<dbReference type="GO" id="GO:0050865">
    <property type="term" value="P:regulation of cell activation"/>
    <property type="evidence" value="ECO:0007669"/>
    <property type="project" value="UniProtKB-ARBA"/>
</dbReference>
<feature type="domain" description="FERM" evidence="15">
    <location>
        <begin position="1"/>
        <end position="197"/>
    </location>
</feature>
<dbReference type="Pfam" id="PF07714">
    <property type="entry name" value="PK_Tyr_Ser-Thr"/>
    <property type="match status" value="2"/>
</dbReference>
<keyword evidence="6 11" id="KW-0067">ATP-binding</keyword>
<keyword evidence="7 10" id="KW-0727">SH2 domain</keyword>
<dbReference type="PANTHER" id="PTHR45807">
    <property type="entry name" value="TYROSINE-PROTEIN KINASE HOPSCOTCH"/>
    <property type="match status" value="1"/>
</dbReference>
<sequence>MAVLDMMQCARISSCSLQQVYRNMSYKKCLPASVRRHIQSYNRLTRFRVRTRFRRFVNQFTSCQTGLLDLALKYLTNVHSLAPSLGSEFFEAIQLSQNRTVMQKPIEVSVSANCGVQWRSKDEEKKLESNENWQQFCDYPEIMDIQLVRTGENEELCVVAIGKVDSRSMKLKFANQMVALSFVSLVDGYFRLIVDAHHYFCKEVAPPRLQLLNHIHCHGPIQADFAVQKLRRPESEDGHYVLRCGTMEMDKYFITVRAREDDFKHCLITNVAGEYMLLGGMKPFLSLEDLVNHYSNETLRSDGVLFRFAKCCPPRHRERSNLIVVRSNDESEIPSSPMLHRAVNRMVLHTIRSENLVQEEHIGHGTMTDLYAGKHIEVSSNGEERQVEVVLKILDSNHRNLSEFFLEAAGMMSQLNHQHLVHLHGMSMRGENHIMVLEKVKFGSLDIYIQRHHALEIQWIMQVAQQLACAMIYLEDKGMVHGNVCAKNVLVVREGIETAQPFIKLGDPGIRTTAFSRDDRLDRIPWIAPECIENPKRLGLPADKWNFGVTLWEMFNRGEPPLRNLDRQNKHEFYLTRKFLPMRPWRELEELVEQCMTYEPLHRPCFRAILRDLNSLHPSGYVVLPFPPGPDVKPGTEIDPEPTVYEERFLKFFSILGTGNFGTVELCRYDLLGDNTGELVAVKKLQHEHSNTEFEKEIDILKSLPHENIVRYMGICRSTGGSVKLVMEFLPFGSLREYLQKSKDEFDNKRLLLFSWQIAKAMEFLGSKRFVHRDLAARNILVESHTKVKIGDFGLSRQLPLDHEYYRPKQPGESPIYWYAPESLCENKFSTASDVWSFGVVLYELFTFCEKEHGPPQVFMRMMGGSRQGQMIVVLLIDLLKRDERLPQPKNCPVEVNFSQCCFLLYTSRVPTLYVDRVCTLLAEKVQSVFCKKT</sequence>
<dbReference type="Gene3D" id="3.30.200.20">
    <property type="entry name" value="Phosphorylase Kinase, domain 1"/>
    <property type="match status" value="2"/>
</dbReference>